<keyword evidence="4 8" id="KW-0067">ATP-binding</keyword>
<evidence type="ECO:0000256" key="7">
    <source>
        <dbReference type="ARBA" id="ARBA00047671"/>
    </source>
</evidence>
<dbReference type="PANTHER" id="PTHR43382">
    <property type="entry name" value="PROLYL-TRNA SYNTHETASE"/>
    <property type="match status" value="1"/>
</dbReference>
<dbReference type="FunFam" id="3.30.930.10:FF:000037">
    <property type="entry name" value="Proline--tRNA ligase"/>
    <property type="match status" value="1"/>
</dbReference>
<feature type="domain" description="Aminoacyl-transfer RNA synthetases class-II family profile" evidence="9">
    <location>
        <begin position="41"/>
        <end position="288"/>
    </location>
</feature>
<keyword evidence="2 8" id="KW-0436">Ligase</keyword>
<evidence type="ECO:0000256" key="4">
    <source>
        <dbReference type="ARBA" id="ARBA00022840"/>
    </source>
</evidence>
<protein>
    <recommendedName>
        <fullName evidence="8">Proline--tRNA ligase</fullName>
        <ecNumber evidence="8">6.1.1.15</ecNumber>
    </recommendedName>
    <alternativeName>
        <fullName evidence="8">Prolyl-tRNA synthetase</fullName>
        <shortName evidence="8">ProRS</shortName>
    </alternativeName>
</protein>
<dbReference type="CDD" id="cd00778">
    <property type="entry name" value="ProRS_core_arch_euk"/>
    <property type="match status" value="1"/>
</dbReference>
<dbReference type="SMART" id="SM00946">
    <property type="entry name" value="ProRS-C_1"/>
    <property type="match status" value="1"/>
</dbReference>
<dbReference type="EC" id="6.1.1.15" evidence="8"/>
<comment type="subcellular location">
    <subcellularLocation>
        <location evidence="8">Cytoplasm</location>
    </subcellularLocation>
</comment>
<dbReference type="Gene3D" id="3.30.110.30">
    <property type="entry name" value="C-terminal domain of ProRS"/>
    <property type="match status" value="1"/>
</dbReference>
<dbReference type="SUPFAM" id="SSF64586">
    <property type="entry name" value="C-terminal domain of ProRS"/>
    <property type="match status" value="1"/>
</dbReference>
<dbReference type="Pfam" id="PF03129">
    <property type="entry name" value="HGTP_anticodon"/>
    <property type="match status" value="1"/>
</dbReference>
<accession>A0A846TXA9</accession>
<dbReference type="PRINTS" id="PR01046">
    <property type="entry name" value="TRNASYNTHPRO"/>
</dbReference>
<dbReference type="GO" id="GO:0004827">
    <property type="term" value="F:proline-tRNA ligase activity"/>
    <property type="evidence" value="ECO:0007669"/>
    <property type="project" value="UniProtKB-UniRule"/>
</dbReference>
<dbReference type="Proteomes" id="UP000584587">
    <property type="component" value="Unassembled WGS sequence"/>
</dbReference>
<dbReference type="NCBIfam" id="TIGR00408">
    <property type="entry name" value="proS_fam_I"/>
    <property type="match status" value="1"/>
</dbReference>
<keyword evidence="11" id="KW-1185">Reference proteome</keyword>
<evidence type="ECO:0000313" key="10">
    <source>
        <dbReference type="EMBL" id="NKE38701.1"/>
    </source>
</evidence>
<keyword evidence="3 8" id="KW-0547">Nucleotide-binding</keyword>
<evidence type="ECO:0000256" key="6">
    <source>
        <dbReference type="ARBA" id="ARBA00023146"/>
    </source>
</evidence>
<dbReference type="PROSITE" id="PS50862">
    <property type="entry name" value="AA_TRNA_LIGASE_II"/>
    <property type="match status" value="1"/>
</dbReference>
<evidence type="ECO:0000259" key="9">
    <source>
        <dbReference type="PROSITE" id="PS50862"/>
    </source>
</evidence>
<dbReference type="InterPro" id="IPR002314">
    <property type="entry name" value="aa-tRNA-synt_IIb"/>
</dbReference>
<dbReference type="InterPro" id="IPR045864">
    <property type="entry name" value="aa-tRNA-synth_II/BPL/LPL"/>
</dbReference>
<keyword evidence="5 8" id="KW-0648">Protein biosynthesis</keyword>
<comment type="catalytic activity">
    <reaction evidence="7 8">
        <text>tRNA(Pro) + L-proline + ATP = L-prolyl-tRNA(Pro) + AMP + diphosphate</text>
        <dbReference type="Rhea" id="RHEA:14305"/>
        <dbReference type="Rhea" id="RHEA-COMP:9700"/>
        <dbReference type="Rhea" id="RHEA-COMP:9702"/>
        <dbReference type="ChEBI" id="CHEBI:30616"/>
        <dbReference type="ChEBI" id="CHEBI:33019"/>
        <dbReference type="ChEBI" id="CHEBI:60039"/>
        <dbReference type="ChEBI" id="CHEBI:78442"/>
        <dbReference type="ChEBI" id="CHEBI:78532"/>
        <dbReference type="ChEBI" id="CHEBI:456215"/>
        <dbReference type="EC" id="6.1.1.15"/>
    </reaction>
</comment>
<dbReference type="InterPro" id="IPR036621">
    <property type="entry name" value="Anticodon-bd_dom_sf"/>
</dbReference>
<reference evidence="10 11" key="1">
    <citation type="submission" date="2020-04" db="EMBL/GenBank/DDBJ databases">
        <title>Complete genome sequence of Spiroplasma platyhelix ATCC 51748, an insect isolate.</title>
        <authorList>
            <person name="Green E.A."/>
            <person name="Klassen J.L."/>
        </authorList>
    </citation>
    <scope>NUCLEOTIDE SEQUENCE [LARGE SCALE GENOMIC DNA]</scope>
    <source>
        <strain evidence="10 11">PALS-1</strain>
    </source>
</reference>
<dbReference type="GO" id="GO:0005737">
    <property type="term" value="C:cytoplasm"/>
    <property type="evidence" value="ECO:0007669"/>
    <property type="project" value="UniProtKB-SubCell"/>
</dbReference>
<organism evidence="10 11">
    <name type="scientific">Spiroplasma platyhelix PALS-1</name>
    <dbReference type="NCBI Taxonomy" id="1276218"/>
    <lineage>
        <taxon>Bacteria</taxon>
        <taxon>Bacillati</taxon>
        <taxon>Mycoplasmatota</taxon>
        <taxon>Mollicutes</taxon>
        <taxon>Entomoplasmatales</taxon>
        <taxon>Spiroplasmataceae</taxon>
        <taxon>Spiroplasma</taxon>
    </lineage>
</organism>
<dbReference type="InterPro" id="IPR006195">
    <property type="entry name" value="aa-tRNA-synth_II"/>
</dbReference>
<dbReference type="InterPro" id="IPR016061">
    <property type="entry name" value="Pro-tRNA_ligase_II_C"/>
</dbReference>
<evidence type="ECO:0000256" key="1">
    <source>
        <dbReference type="ARBA" id="ARBA00022490"/>
    </source>
</evidence>
<evidence type="ECO:0000313" key="11">
    <source>
        <dbReference type="Proteomes" id="UP000584587"/>
    </source>
</evidence>
<keyword evidence="1 8" id="KW-0963">Cytoplasm</keyword>
<dbReference type="AlphaFoldDB" id="A0A846TXA9"/>
<dbReference type="InterPro" id="IPR002316">
    <property type="entry name" value="Pro-tRNA-ligase_IIa"/>
</dbReference>
<dbReference type="HAMAP" id="MF_01571">
    <property type="entry name" value="Pro_tRNA_synth_type3"/>
    <property type="match status" value="1"/>
</dbReference>
<comment type="similarity">
    <text evidence="8">Belongs to the class-II aminoacyl-tRNA synthetase family. ProS type 3 subfamily.</text>
</comment>
<proteinExistence type="inferred from homology"/>
<dbReference type="PANTHER" id="PTHR43382:SF2">
    <property type="entry name" value="BIFUNCTIONAL GLUTAMATE_PROLINE--TRNA LIGASE"/>
    <property type="match status" value="1"/>
</dbReference>
<dbReference type="SUPFAM" id="SSF55681">
    <property type="entry name" value="Class II aaRS and biotin synthetases"/>
    <property type="match status" value="1"/>
</dbReference>
<dbReference type="RefSeq" id="WP_168105172.1">
    <property type="nucleotide sequence ID" value="NZ_CP051215.1"/>
</dbReference>
<dbReference type="InterPro" id="IPR004499">
    <property type="entry name" value="Pro-tRNA-ligase_IIa_arc-type"/>
</dbReference>
<keyword evidence="6 8" id="KW-0030">Aminoacyl-tRNA synthetase</keyword>
<dbReference type="Pfam" id="PF09180">
    <property type="entry name" value="ProRS-C_1"/>
    <property type="match status" value="1"/>
</dbReference>
<evidence type="ECO:0000256" key="3">
    <source>
        <dbReference type="ARBA" id="ARBA00022741"/>
    </source>
</evidence>
<comment type="subunit">
    <text evidence="8">Homodimer.</text>
</comment>
<comment type="function">
    <text evidence="8">Catalyzes the attachment of proline to tRNA(Pro) in a two-step reaction: proline is first activated by ATP to form Pro-AMP and then transferred to the acceptor end of tRNA(Pro).</text>
</comment>
<dbReference type="Pfam" id="PF00587">
    <property type="entry name" value="tRNA-synt_2b"/>
    <property type="match status" value="1"/>
</dbReference>
<dbReference type="Gene3D" id="3.40.50.800">
    <property type="entry name" value="Anticodon-binding domain"/>
    <property type="match status" value="1"/>
</dbReference>
<comment type="caution">
    <text evidence="10">The sequence shown here is derived from an EMBL/GenBank/DDBJ whole genome shotgun (WGS) entry which is preliminary data.</text>
</comment>
<dbReference type="GO" id="GO:0017101">
    <property type="term" value="C:aminoacyl-tRNA synthetase multienzyme complex"/>
    <property type="evidence" value="ECO:0007669"/>
    <property type="project" value="TreeGrafter"/>
</dbReference>
<dbReference type="GO" id="GO:0005524">
    <property type="term" value="F:ATP binding"/>
    <property type="evidence" value="ECO:0007669"/>
    <property type="project" value="UniProtKB-UniRule"/>
</dbReference>
<name>A0A846TXA9_9MOLU</name>
<dbReference type="Gene3D" id="3.30.930.10">
    <property type="entry name" value="Bira Bifunctional Protein, Domain 2"/>
    <property type="match status" value="1"/>
</dbReference>
<evidence type="ECO:0000256" key="5">
    <source>
        <dbReference type="ARBA" id="ARBA00022917"/>
    </source>
</evidence>
<dbReference type="SUPFAM" id="SSF52954">
    <property type="entry name" value="Class II aaRS ABD-related"/>
    <property type="match status" value="1"/>
</dbReference>
<evidence type="ECO:0000256" key="8">
    <source>
        <dbReference type="HAMAP-Rule" id="MF_01571"/>
    </source>
</evidence>
<evidence type="ECO:0000256" key="2">
    <source>
        <dbReference type="ARBA" id="ARBA00022598"/>
    </source>
</evidence>
<dbReference type="GO" id="GO:0006433">
    <property type="term" value="P:prolyl-tRNA aminoacylation"/>
    <property type="evidence" value="ECO:0007669"/>
    <property type="project" value="UniProtKB-UniRule"/>
</dbReference>
<sequence>MAKGFNKNITLRSVDFAKWYTNVITEADLCDYGDSSGSPKGTIIFRPYGYALWENFQQELNQQFKKLGVQNVMFPLLINEKTFALEKDHIQGFAPECAIVTQVGDKKLQENLIIRPTSEVLFCSHFQKIVSSYKQLPLLYNQWVSVVRWEKSTRPFLRNTEFLWQEGHTVHAQEQEALDLVLTIINLYASFVEKFLAIKVILGKKTVHERFAGALETYTIETMMQDGQALQAGTSHYFGQKFAEIFNIKFSNQQNKQEFAYQTSWGTSTRLIGALVMAHSDDLGLVLPALIAPTKMVILNLMPKDQQVSQAVDKLAKTLAQKYSISVDASDKSASYKKSEATIKGIPLIIEVGQQELTKQEIKVTARHNLQATFISIKDEQQLLASLDQILASSNHELLQTSTNNFNSNLKEVTDFKEYQTLIKNHKGYIIAPFCGDFQCEAEIKNLTSTTSRCIPLTPYKPNAKCFKCQKDNCPWTYFARSY</sequence>
<dbReference type="InterPro" id="IPR004154">
    <property type="entry name" value="Anticodon-bd"/>
</dbReference>
<dbReference type="InterPro" id="IPR017449">
    <property type="entry name" value="Pro-tRNA_synth_II"/>
</dbReference>
<comment type="domain">
    <text evidence="8">Consists of three domains: the N-terminal catalytic domain, the anticodon-binding domain and the C-terminal extension.</text>
</comment>
<dbReference type="InterPro" id="IPR033721">
    <property type="entry name" value="ProRS_core_arch_euk"/>
</dbReference>
<dbReference type="EMBL" id="JAAVVK010000002">
    <property type="protein sequence ID" value="NKE38701.1"/>
    <property type="molecule type" value="Genomic_DNA"/>
</dbReference>
<gene>
    <name evidence="8" type="primary">proS</name>
    <name evidence="10" type="ORF">HER12_02895</name>
</gene>